<proteinExistence type="predicted"/>
<feature type="compositionally biased region" description="Basic residues" evidence="1">
    <location>
        <begin position="195"/>
        <end position="204"/>
    </location>
</feature>
<feature type="region of interest" description="Disordered" evidence="1">
    <location>
        <begin position="251"/>
        <end position="332"/>
    </location>
</feature>
<feature type="region of interest" description="Disordered" evidence="1">
    <location>
        <begin position="113"/>
        <end position="140"/>
    </location>
</feature>
<evidence type="ECO:0000313" key="2">
    <source>
        <dbReference type="EMBL" id="KAG5460491.1"/>
    </source>
</evidence>
<gene>
    <name evidence="2" type="ORF">BJ554DRAFT_7456</name>
</gene>
<dbReference type="Proteomes" id="UP000673691">
    <property type="component" value="Unassembled WGS sequence"/>
</dbReference>
<evidence type="ECO:0000256" key="1">
    <source>
        <dbReference type="SAM" id="MobiDB-lite"/>
    </source>
</evidence>
<protein>
    <submittedName>
        <fullName evidence="2">Uncharacterized protein</fullName>
    </submittedName>
</protein>
<reference evidence="2 3" key="1">
    <citation type="journal article" name="Sci. Rep.">
        <title>Genome-scale phylogenetic analyses confirm Olpidium as the closest living zoosporic fungus to the non-flagellated, terrestrial fungi.</title>
        <authorList>
            <person name="Chang Y."/>
            <person name="Rochon D."/>
            <person name="Sekimoto S."/>
            <person name="Wang Y."/>
            <person name="Chovatia M."/>
            <person name="Sandor L."/>
            <person name="Salamov A."/>
            <person name="Grigoriev I.V."/>
            <person name="Stajich J.E."/>
            <person name="Spatafora J.W."/>
        </authorList>
    </citation>
    <scope>NUCLEOTIDE SEQUENCE [LARGE SCALE GENOMIC DNA]</scope>
    <source>
        <strain evidence="2">S191</strain>
    </source>
</reference>
<comment type="caution">
    <text evidence="2">The sequence shown here is derived from an EMBL/GenBank/DDBJ whole genome shotgun (WGS) entry which is preliminary data.</text>
</comment>
<feature type="region of interest" description="Disordered" evidence="1">
    <location>
        <begin position="56"/>
        <end position="89"/>
    </location>
</feature>
<feature type="region of interest" description="Disordered" evidence="1">
    <location>
        <begin position="169"/>
        <end position="233"/>
    </location>
</feature>
<dbReference type="EMBL" id="JAEFCI010005147">
    <property type="protein sequence ID" value="KAG5460491.1"/>
    <property type="molecule type" value="Genomic_DNA"/>
</dbReference>
<feature type="region of interest" description="Disordered" evidence="1">
    <location>
        <begin position="1"/>
        <end position="20"/>
    </location>
</feature>
<feature type="compositionally biased region" description="Basic and acidic residues" evidence="1">
    <location>
        <begin position="68"/>
        <end position="86"/>
    </location>
</feature>
<feature type="compositionally biased region" description="Low complexity" evidence="1">
    <location>
        <begin position="251"/>
        <end position="264"/>
    </location>
</feature>
<evidence type="ECO:0000313" key="3">
    <source>
        <dbReference type="Proteomes" id="UP000673691"/>
    </source>
</evidence>
<organism evidence="2 3">
    <name type="scientific">Olpidium bornovanus</name>
    <dbReference type="NCBI Taxonomy" id="278681"/>
    <lineage>
        <taxon>Eukaryota</taxon>
        <taxon>Fungi</taxon>
        <taxon>Fungi incertae sedis</taxon>
        <taxon>Olpidiomycota</taxon>
        <taxon>Olpidiomycotina</taxon>
        <taxon>Olpidiomycetes</taxon>
        <taxon>Olpidiales</taxon>
        <taxon>Olpidiaceae</taxon>
        <taxon>Olpidium</taxon>
    </lineage>
</organism>
<feature type="compositionally biased region" description="Low complexity" evidence="1">
    <location>
        <begin position="298"/>
        <end position="317"/>
    </location>
</feature>
<sequence>EARTTSASSGTPSEYRGSIGPLNAVATYGAHQLAVGALQAARYARGVAPRLRLRGDVAPGGAAEDDVSLPREQKNAGAEREVEARPFAKQGARPGTLAFTRSCGFGAACQATRTKSGDATRPAGSRGPPPPPQSGCCPARAHRVPMDAVDGLGGSLVRAVRWLTAGFRSWRNTPPAPADRRPDAHTNTSPQNTHLHYRRRRGAKRSPPTAAAAAAAAAAAPAVHGRREMLESTAPAPGANRAAACALAAVPPSPSSAVDSSTGAPPARQPAVSPAPPIVGPLARGAAGLVGPGGAVHGAGDPKPPRAAAAPPRSGRGSLPTAKRRRLGVTSAGAAMRDLEAGVDDPFPMAAPSGPPAPSPDDNTGHRGVALADPFVVAGDPPDFIDLTGDEEYARQLQAAWDEEGAEDNARRRQVEEDSELAKRLAAEFEREGVIVLGSPDAGVLEEDYRSSWVGSQSGLQRRRLQEEEDQRIARELDAALNGVHVSHQAANRTDAPVHGGPPPLVPTFAVPETLLPVFSLSAATDGHASATLPARLPSFDGSFGENRPVWSAYLPSFF</sequence>
<feature type="compositionally biased region" description="Low complexity" evidence="1">
    <location>
        <begin position="210"/>
        <end position="222"/>
    </location>
</feature>
<feature type="compositionally biased region" description="Gly residues" evidence="1">
    <location>
        <begin position="288"/>
        <end position="297"/>
    </location>
</feature>
<feature type="compositionally biased region" description="Polar residues" evidence="1">
    <location>
        <begin position="1"/>
        <end position="12"/>
    </location>
</feature>
<feature type="compositionally biased region" description="Polar residues" evidence="1">
    <location>
        <begin position="185"/>
        <end position="194"/>
    </location>
</feature>
<dbReference type="AlphaFoldDB" id="A0A8H8DJF0"/>
<feature type="non-terminal residue" evidence="2">
    <location>
        <position position="1"/>
    </location>
</feature>
<keyword evidence="3" id="KW-1185">Reference proteome</keyword>
<accession>A0A8H8DJF0</accession>
<name>A0A8H8DJF0_9FUNG</name>